<evidence type="ECO:0000313" key="2">
    <source>
        <dbReference type="Proteomes" id="UP000194857"/>
    </source>
</evidence>
<evidence type="ECO:0000313" key="1">
    <source>
        <dbReference type="EMBL" id="OTI52913.1"/>
    </source>
</evidence>
<dbReference type="Proteomes" id="UP000194857">
    <property type="component" value="Unassembled WGS sequence"/>
</dbReference>
<dbReference type="AlphaFoldDB" id="A0A241XF75"/>
<dbReference type="EMBL" id="NFFZ01000072">
    <property type="protein sequence ID" value="OTI52913.1"/>
    <property type="molecule type" value="Genomic_DNA"/>
</dbReference>
<organism evidence="1 2">
    <name type="scientific">Pseudomonas aeruginosa</name>
    <dbReference type="NCBI Taxonomy" id="287"/>
    <lineage>
        <taxon>Bacteria</taxon>
        <taxon>Pseudomonadati</taxon>
        <taxon>Pseudomonadota</taxon>
        <taxon>Gammaproteobacteria</taxon>
        <taxon>Pseudomonadales</taxon>
        <taxon>Pseudomonadaceae</taxon>
        <taxon>Pseudomonas</taxon>
    </lineage>
</organism>
<dbReference type="RefSeq" id="WP_196618957.1">
    <property type="nucleotide sequence ID" value="NZ_NFFZ01000072.1"/>
</dbReference>
<comment type="caution">
    <text evidence="1">The sequence shown here is derived from an EMBL/GenBank/DDBJ whole genome shotgun (WGS) entry which is preliminary data.</text>
</comment>
<protein>
    <submittedName>
        <fullName evidence="1">Uncharacterized protein</fullName>
    </submittedName>
</protein>
<dbReference type="InterPro" id="IPR058601">
    <property type="entry name" value="Phage_phiTE_015-like"/>
</dbReference>
<name>A0A241XF75_PSEAI</name>
<accession>A0A241XF75</accession>
<gene>
    <name evidence="1" type="ORF">CAZ10_38230</name>
</gene>
<feature type="non-terminal residue" evidence="1">
    <location>
        <position position="97"/>
    </location>
</feature>
<reference evidence="1 2" key="1">
    <citation type="submission" date="2017-05" db="EMBL/GenBank/DDBJ databases">
        <authorList>
            <person name="Song R."/>
            <person name="Chenine A.L."/>
            <person name="Ruprecht R.M."/>
        </authorList>
    </citation>
    <scope>NUCLEOTIDE SEQUENCE [LARGE SCALE GENOMIC DNA]</scope>
    <source>
        <strain evidence="1 2">S567_C10_BS</strain>
    </source>
</reference>
<dbReference type="Pfam" id="PF26207">
    <property type="entry name" value="Phage_phiTE_015"/>
    <property type="match status" value="1"/>
</dbReference>
<proteinExistence type="predicted"/>
<sequence>MSELNKESVEQAGGDERAAFEAYRDRRNALLESEGHKPGSKWHVTNAHYPTWEASRAALAQPSPALPPFAEKVLAKLRRFYDCAEDFESGGVDIGRH</sequence>